<proteinExistence type="predicted"/>
<name>A0A8A8VS24_STRSU</name>
<evidence type="ECO:0000313" key="2">
    <source>
        <dbReference type="EMBL" id="QTQ40975.1"/>
    </source>
</evidence>
<evidence type="ECO:0000256" key="1">
    <source>
        <dbReference type="SAM" id="Phobius"/>
    </source>
</evidence>
<feature type="transmembrane region" description="Helical" evidence="1">
    <location>
        <begin position="25"/>
        <end position="46"/>
    </location>
</feature>
<sequence>MSILLSFQDSIVHDILKISDFFSSFIGQLSFYLIVQSISINISCILNKKFVHSL</sequence>
<keyword evidence="1" id="KW-0812">Transmembrane</keyword>
<organism evidence="2">
    <name type="scientific">Streptococcus suis</name>
    <dbReference type="NCBI Taxonomy" id="1307"/>
    <lineage>
        <taxon>Bacteria</taxon>
        <taxon>Bacillati</taxon>
        <taxon>Bacillota</taxon>
        <taxon>Bacilli</taxon>
        <taxon>Lactobacillales</taxon>
        <taxon>Streptococcaceae</taxon>
        <taxon>Streptococcus</taxon>
    </lineage>
</organism>
<accession>A0A8A8VS24</accession>
<reference evidence="2" key="1">
    <citation type="submission" date="2019-08" db="EMBL/GenBank/DDBJ databases">
        <authorList>
            <person name="Zheng H."/>
        </authorList>
    </citation>
    <scope>NUCLEOTIDE SEQUENCE</scope>
    <source>
        <strain evidence="2">YS64</strain>
    </source>
</reference>
<protein>
    <submittedName>
        <fullName evidence="2">Uncharacterized protein</fullName>
    </submittedName>
</protein>
<gene>
    <name evidence="2" type="ORF">YS64GM000053</name>
</gene>
<keyword evidence="1" id="KW-1133">Transmembrane helix</keyword>
<dbReference type="AlphaFoldDB" id="A0A8A8VS24"/>
<dbReference type="EMBL" id="MN394765">
    <property type="protein sequence ID" value="QTQ40975.1"/>
    <property type="molecule type" value="Genomic_DNA"/>
</dbReference>
<keyword evidence="1" id="KW-0472">Membrane</keyword>